<comment type="subunit">
    <text evidence="7">Component of the exocyst complex.</text>
</comment>
<keyword evidence="4 7" id="KW-0813">Transport</keyword>
<name>A0AAD9NGZ5_9ANNE</name>
<reference evidence="11" key="1">
    <citation type="journal article" date="2023" name="Mol. Biol. Evol.">
        <title>Third-Generation Sequencing Reveals the Adaptive Role of the Epigenome in Three Deep-Sea Polychaetes.</title>
        <authorList>
            <person name="Perez M."/>
            <person name="Aroh O."/>
            <person name="Sun Y."/>
            <person name="Lan Y."/>
            <person name="Juniper S.K."/>
            <person name="Young C.R."/>
            <person name="Angers B."/>
            <person name="Qian P.Y."/>
        </authorList>
    </citation>
    <scope>NUCLEOTIDE SEQUENCE</scope>
    <source>
        <strain evidence="11">P08H-3</strain>
    </source>
</reference>
<dbReference type="InterPro" id="IPR029175">
    <property type="entry name" value="EXOC2/Sec5"/>
</dbReference>
<evidence type="ECO:0000256" key="6">
    <source>
        <dbReference type="ARBA" id="ARBA00022927"/>
    </source>
</evidence>
<dbReference type="EMBL" id="JAODUP010000035">
    <property type="protein sequence ID" value="KAK2166794.1"/>
    <property type="molecule type" value="Genomic_DNA"/>
</dbReference>
<evidence type="ECO:0000256" key="4">
    <source>
        <dbReference type="ARBA" id="ARBA00022448"/>
    </source>
</evidence>
<dbReference type="InterPro" id="IPR014756">
    <property type="entry name" value="Ig_E-set"/>
</dbReference>
<dbReference type="SUPFAM" id="SSF81296">
    <property type="entry name" value="E set domains"/>
    <property type="match status" value="1"/>
</dbReference>
<proteinExistence type="inferred from homology"/>
<evidence type="ECO:0000256" key="3">
    <source>
        <dbReference type="ARBA" id="ARBA00017526"/>
    </source>
</evidence>
<feature type="domain" description="Exocyst complex component EXOC2/Sec5 N-terminal" evidence="10">
    <location>
        <begin position="134"/>
        <end position="863"/>
    </location>
</feature>
<comment type="similarity">
    <text evidence="2 7">Belongs to the SEC5 family.</text>
</comment>
<dbReference type="GO" id="GO:0015031">
    <property type="term" value="P:protein transport"/>
    <property type="evidence" value="ECO:0007669"/>
    <property type="project" value="UniProtKB-KW"/>
</dbReference>
<organism evidence="11 12">
    <name type="scientific">Paralvinella palmiformis</name>
    <dbReference type="NCBI Taxonomy" id="53620"/>
    <lineage>
        <taxon>Eukaryota</taxon>
        <taxon>Metazoa</taxon>
        <taxon>Spiralia</taxon>
        <taxon>Lophotrochozoa</taxon>
        <taxon>Annelida</taxon>
        <taxon>Polychaeta</taxon>
        <taxon>Sedentaria</taxon>
        <taxon>Canalipalpata</taxon>
        <taxon>Terebellida</taxon>
        <taxon>Terebelliformia</taxon>
        <taxon>Alvinellidae</taxon>
        <taxon>Paralvinella</taxon>
    </lineage>
</organism>
<dbReference type="AlphaFoldDB" id="A0AAD9NGZ5"/>
<dbReference type="PANTHER" id="PTHR13043:SF1">
    <property type="entry name" value="EXOCYST COMPLEX COMPONENT 2"/>
    <property type="match status" value="1"/>
</dbReference>
<dbReference type="Proteomes" id="UP001208570">
    <property type="component" value="Unassembled WGS sequence"/>
</dbReference>
<evidence type="ECO:0000256" key="1">
    <source>
        <dbReference type="ARBA" id="ARBA00002660"/>
    </source>
</evidence>
<dbReference type="GO" id="GO:0000145">
    <property type="term" value="C:exocyst"/>
    <property type="evidence" value="ECO:0007669"/>
    <property type="project" value="UniProtKB-UniRule"/>
</dbReference>
<dbReference type="Pfam" id="PF15469">
    <property type="entry name" value="Sec5"/>
    <property type="match status" value="1"/>
</dbReference>
<dbReference type="CDD" id="cd00603">
    <property type="entry name" value="IPT_PCSR"/>
    <property type="match status" value="1"/>
</dbReference>
<evidence type="ECO:0000256" key="8">
    <source>
        <dbReference type="SAM" id="MobiDB-lite"/>
    </source>
</evidence>
<evidence type="ECO:0000259" key="9">
    <source>
        <dbReference type="Pfam" id="PF01833"/>
    </source>
</evidence>
<evidence type="ECO:0000256" key="7">
    <source>
        <dbReference type="RuleBase" id="RU365069"/>
    </source>
</evidence>
<dbReference type="PANTHER" id="PTHR13043">
    <property type="entry name" value="EXOCYST COMPLEX COMPONENT SEC5"/>
    <property type="match status" value="1"/>
</dbReference>
<feature type="domain" description="IPT/TIG" evidence="9">
    <location>
        <begin position="10"/>
        <end position="87"/>
    </location>
</feature>
<protein>
    <recommendedName>
        <fullName evidence="3 7">Exocyst complex component 2</fullName>
    </recommendedName>
</protein>
<evidence type="ECO:0000256" key="2">
    <source>
        <dbReference type="ARBA" id="ARBA00010578"/>
    </source>
</evidence>
<keyword evidence="5 7" id="KW-0268">Exocytosis</keyword>
<evidence type="ECO:0000313" key="11">
    <source>
        <dbReference type="EMBL" id="KAK2166794.1"/>
    </source>
</evidence>
<keyword evidence="6 7" id="KW-0653">Protein transport</keyword>
<evidence type="ECO:0000313" key="12">
    <source>
        <dbReference type="Proteomes" id="UP001208570"/>
    </source>
</evidence>
<sequence length="925" mass="104808">MLSSVRRPVPQVTGISPKEGPPGTRVTIRGENLGISAQDLLALRICGVDCLLTAEWKSPNKIIARTGQAKGKGDIIVVTKSGGVGTCTVNYRGYNVQIGPLQESAIWIDETQTYNVMYRHSHASSPIASDGPDDPLGISDEANEKRFTEEQLMELFPEASGNTSLENFSPAWYLLENHHASSFEDLKAGLGYLKRKSSQQNEGPMAFVKGNLTTFLDCLDTLKAMNKKLMEDRQATTDGMITRALEDNLLKANTAADVLFHDVLGRKDRADATRNALGVLLRFKFLFNLPCSMERNIKTGNYDLVITDYTRAKSLFGDTDVPVFKKVYQEVENRIEGLREMLSKKLKIMPSSVEEQKRLIRYLVHLETSGEPAWDCLNNTQNWLLRSLHHCKEDYIQKDLEEERHDKEKLNPLSPMTTAQVMRQTGFKASNKAPQKVLFIDHLTRTLCEYLPDLWRLGQSYFSGKLLKEVLILEVVNLYSNLVRAAFLPATLKKVSVPERAMFGTWPDKRHETPIAWLPLCVRHVRACLASLSSFDLPTESIDVLQKLTFDVRWNCLETLLKQATKDIRSLEQSECWSVDTDDERGGTTKLPTMFENLVNETIQHLQEVVQTRTDETELFTETEDQKHCAELWIEVLQVFATTLDQLAITGNGHDSKQTGKVILPQDHNKHWDATPSLDRRLVIMMGNCSQTVDNILPRLIETLSKHGYPETGKIRQATLWCFKNLDIRLFDKYIEEKAGPVIGVLEQNMYQGKFDWASCPQPTGVRNYLKEAIMGMIEIQAEVYSVSPNFVERVMFRVIESVTDEISRLFQCVTNFDHQGALQAHVDLRALEVTIGGYKTQETRNAIKEALSCVPEIKTGEDKNLLYGHFVRFLRPVDDVLRHEGIHAVLYHGMARVDVVWICSQQAGDEQLAFRDSFFVDVGV</sequence>
<dbReference type="Gene3D" id="2.60.40.10">
    <property type="entry name" value="Immunoglobulins"/>
    <property type="match status" value="1"/>
</dbReference>
<evidence type="ECO:0000256" key="5">
    <source>
        <dbReference type="ARBA" id="ARBA00022483"/>
    </source>
</evidence>
<accession>A0AAD9NGZ5</accession>
<evidence type="ECO:0000259" key="10">
    <source>
        <dbReference type="Pfam" id="PF15469"/>
    </source>
</evidence>
<dbReference type="GO" id="GO:0006893">
    <property type="term" value="P:Golgi to plasma membrane transport"/>
    <property type="evidence" value="ECO:0007669"/>
    <property type="project" value="UniProtKB-UniRule"/>
</dbReference>
<keyword evidence="12" id="KW-1185">Reference proteome</keyword>
<dbReference type="InterPro" id="IPR002909">
    <property type="entry name" value="IPT_dom"/>
</dbReference>
<dbReference type="FunFam" id="2.60.40.10:FF:000196">
    <property type="entry name" value="Exocyst complex component 2"/>
    <property type="match status" value="1"/>
</dbReference>
<gene>
    <name evidence="11" type="ORF">LSH36_35g06011</name>
</gene>
<dbReference type="Pfam" id="PF01833">
    <property type="entry name" value="TIG"/>
    <property type="match status" value="1"/>
</dbReference>
<dbReference type="GO" id="GO:0006887">
    <property type="term" value="P:exocytosis"/>
    <property type="evidence" value="ECO:0007669"/>
    <property type="project" value="UniProtKB-KW"/>
</dbReference>
<dbReference type="InterPro" id="IPR039481">
    <property type="entry name" value="EXOC2/Sec5_N_dom"/>
</dbReference>
<comment type="caution">
    <text evidence="11">The sequence shown here is derived from an EMBL/GenBank/DDBJ whole genome shotgun (WGS) entry which is preliminary data.</text>
</comment>
<comment type="function">
    <text evidence="1 7">Component of the exocyst complex involved in the docking of exocytic vesicles with fusion sites on the plasma membrane.</text>
</comment>
<feature type="region of interest" description="Disordered" evidence="8">
    <location>
        <begin position="1"/>
        <end position="24"/>
    </location>
</feature>
<dbReference type="InterPro" id="IPR013783">
    <property type="entry name" value="Ig-like_fold"/>
</dbReference>